<reference evidence="6" key="2">
    <citation type="journal article" date="2015" name="PLoS Comput. Biol.">
        <title>Comprehensive sieve analysis of breakthrough HIV-1 sequences in the RV144 vaccine efficacy trial.</title>
        <authorList>
            <consortium name="RV144 Sequencing Team"/>
            <person name="Edlefsen P.T."/>
            <person name="Rolland M."/>
            <person name="Hertz T."/>
            <person name="Tovanabutra S."/>
            <person name="Gartland A.J."/>
            <person name="deCamp A.C."/>
            <person name="Magaret C.A."/>
            <person name="Ahmed H."/>
            <person name="Gottardo R."/>
            <person name="Juraska M."/>
            <person name="McCoy C."/>
            <person name="Larsen B.B."/>
            <person name="Sanders-Buell E."/>
            <person name="Carrico C."/>
            <person name="Menis S."/>
            <person name="Kijak G.H."/>
            <person name="Bose M."/>
            <person name="Arroyo M.A."/>
            <person name="O'Connell R.J."/>
            <person name="Nitayaphan S."/>
            <person name="Pitisuttithum P."/>
            <person name="Kaewkungwal J."/>
            <person name="Rerks-Ngarm S."/>
            <person name="Robb M.L."/>
            <person name="Kirys T."/>
            <person name="Georgiev I.S."/>
            <person name="Kwong P.D."/>
            <person name="Scheffler K."/>
            <person name="Pond S.L."/>
            <person name="Carlson J.M."/>
            <person name="Michael N.L."/>
            <person name="Schief W.R."/>
            <person name="Mullins J.I."/>
            <person name="Kim J.H."/>
            <person name="Gilbert P.B."/>
        </authorList>
    </citation>
    <scope>NUCLEOTIDE SEQUENCE</scope>
    <source>
        <strain evidence="6">AA021a09L</strain>
    </source>
</reference>
<organism evidence="6">
    <name type="scientific">Human immunodeficiency virus type 1</name>
    <name type="common">HIV-1</name>
    <dbReference type="NCBI Taxonomy" id="11676"/>
    <lineage>
        <taxon>Viruses</taxon>
        <taxon>Riboviria</taxon>
        <taxon>Pararnavirae</taxon>
        <taxon>Artverviricota</taxon>
        <taxon>Revtraviricetes</taxon>
        <taxon>Ortervirales</taxon>
        <taxon>Retroviridae</taxon>
        <taxon>Orthoretrovirinae</taxon>
        <taxon>Lentivirus</taxon>
        <taxon>Lentivirus humimdef1</taxon>
    </lineage>
</organism>
<evidence type="ECO:0000313" key="6">
    <source>
        <dbReference type="EMBL" id="AFU27250.1"/>
    </source>
</evidence>
<protein>
    <submittedName>
        <fullName evidence="6">Vif protein</fullName>
    </submittedName>
</protein>
<organismHost>
    <name type="scientific">Homo sapiens</name>
    <name type="common">Human</name>
    <dbReference type="NCBI Taxonomy" id="9606"/>
</organismHost>
<dbReference type="Gene3D" id="6.10.210.10">
    <property type="match status" value="1"/>
</dbReference>
<evidence type="ECO:0000256" key="2">
    <source>
        <dbReference type="ARBA" id="ARBA00004328"/>
    </source>
</evidence>
<dbReference type="GO" id="GO:0030430">
    <property type="term" value="C:host cell cytoplasm"/>
    <property type="evidence" value="ECO:0007669"/>
    <property type="project" value="UniProtKB-SubCell"/>
</dbReference>
<comment type="subcellular location">
    <subcellularLocation>
        <location evidence="1">Host nucleus</location>
    </subcellularLocation>
    <subcellularLocation>
        <location evidence="2">Virion</location>
    </subcellularLocation>
</comment>
<sequence>MENRWQVMIVWQVDRMRIRTWNSLVKHHMYISKKANKWFYKHHYESQHPKVSSEVHIPIGEAKLVIRPQREPYNEWTLELLEELKIEAVRHFPRPWLHGLGQHIYNTYGDTWEGVEAIIRILQQLLFIHFRIGCQHSRIGILPGRRGRNGAGRS</sequence>
<proteinExistence type="predicted"/>
<accession>K0GKZ7</accession>
<keyword evidence="4" id="KW-0945">Host-virus interaction</keyword>
<dbReference type="EMBL" id="JX446940">
    <property type="protein sequence ID" value="AFU27250.1"/>
    <property type="molecule type" value="Genomic_RNA"/>
</dbReference>
<evidence type="ECO:0000256" key="4">
    <source>
        <dbReference type="ARBA" id="ARBA00022581"/>
    </source>
</evidence>
<evidence type="ECO:0000256" key="1">
    <source>
        <dbReference type="ARBA" id="ARBA00004147"/>
    </source>
</evidence>
<dbReference type="Gene3D" id="1.20.5.90">
    <property type="entry name" value="VpR/VpX protein, C-terminal domain"/>
    <property type="match status" value="1"/>
</dbReference>
<dbReference type="GO" id="GO:0019058">
    <property type="term" value="P:viral life cycle"/>
    <property type="evidence" value="ECO:0007669"/>
    <property type="project" value="InterPro"/>
</dbReference>
<dbReference type="GO" id="GO:0020002">
    <property type="term" value="C:host cell plasma membrane"/>
    <property type="evidence" value="ECO:0007669"/>
    <property type="project" value="UniProtKB-SubCell"/>
</dbReference>
<dbReference type="GO" id="GO:0044423">
    <property type="term" value="C:virion component"/>
    <property type="evidence" value="ECO:0007669"/>
    <property type="project" value="UniProtKB-KW"/>
</dbReference>
<dbReference type="GO" id="GO:0042025">
    <property type="term" value="C:host cell nucleus"/>
    <property type="evidence" value="ECO:0007669"/>
    <property type="project" value="UniProtKB-SubCell"/>
</dbReference>
<dbReference type="InterPro" id="IPR000012">
    <property type="entry name" value="RetroV_VpR/X"/>
</dbReference>
<keyword evidence="5" id="KW-0946">Virion</keyword>
<keyword evidence="3" id="KW-1048">Host nucleus</keyword>
<dbReference type="PRINTS" id="PR00444">
    <property type="entry name" value="HIVVPRVPX"/>
</dbReference>
<reference evidence="6" key="1">
    <citation type="journal article" date="2012" name="Nature">
        <title>Increased HIV-1 vaccine efficacy against viruses with genetic signatures in Env V2.</title>
        <authorList>
            <person name="Rolland M."/>
            <person name="Edlefsen P.T."/>
            <person name="Larsen B.B."/>
            <person name="Tovanabutra S."/>
            <person name="Sanders-Buell E."/>
            <person name="Hertz T."/>
            <person name="de Camp A.C."/>
            <person name="Carrico C."/>
            <person name="Menis S."/>
            <person name="Magaret C.A."/>
            <person name="Ahmed H."/>
            <person name="Juraska M."/>
            <person name="Chen L."/>
            <person name="Konopa P."/>
            <person name="Nariya S."/>
            <person name="Stoddard J.N."/>
            <person name="Wong K."/>
            <person name="Zhao H."/>
            <person name="Deng W."/>
            <person name="Maust B.S."/>
            <person name="Bose M."/>
            <person name="Howell S."/>
            <person name="Bates A."/>
            <person name="Lazzaro M."/>
            <person name="O'Sullivan A."/>
            <person name="Lei E."/>
            <person name="Bradfield A."/>
            <person name="Ibitamuno G."/>
            <person name="Assawadarachai V."/>
            <person name="O'Connell R.J."/>
            <person name="de Souza M.S."/>
            <person name="Nitayaphan S."/>
            <person name="Rerks-Ngarm S."/>
            <person name="Robb M.L."/>
            <person name="McLellan J.S."/>
            <person name="Georgiev I."/>
            <person name="Kwong P.D."/>
            <person name="Carlson J.M."/>
            <person name="Michael N.L."/>
            <person name="Schief W.R."/>
            <person name="Gilbert P.B."/>
            <person name="Mullins J.I."/>
            <person name="Kim J.H."/>
        </authorList>
    </citation>
    <scope>NUCLEOTIDE SEQUENCE</scope>
    <source>
        <strain evidence="6">AA021a09L</strain>
    </source>
</reference>
<evidence type="ECO:0000256" key="3">
    <source>
        <dbReference type="ARBA" id="ARBA00022562"/>
    </source>
</evidence>
<name>K0GKZ7_HV1</name>
<dbReference type="Pfam" id="PF00522">
    <property type="entry name" value="VPR"/>
    <property type="match status" value="1"/>
</dbReference>
<gene>
    <name evidence="6" type="primary">vif</name>
</gene>
<evidence type="ECO:0000256" key="5">
    <source>
        <dbReference type="ARBA" id="ARBA00022844"/>
    </source>
</evidence>